<dbReference type="EMBL" id="JACJTC010000045">
    <property type="protein sequence ID" value="MBD2616276.1"/>
    <property type="molecule type" value="Genomic_DNA"/>
</dbReference>
<keyword evidence="3" id="KW-1185">Reference proteome</keyword>
<sequence>MSKVSMGENWFLKLGMVAVNVKHLDWLLTLGIAIAFHPNIAIGQITPDTTLPNNSNVNTLNNITNITGGTQAGTNLFHSFSEFSVLKDTTAYFNNPPDIQNIISRVTGGSQSKIDGILRANATANLFLINPNGIIFGENARLDIGGSFIASTASSIKFANGFEFSATTPESTPLLTINTPIGLQYKVNPATIEVKGDGQGVRLTGDLIDTTNALRVPANQTLALVGGDISLEGATLKTAGGRIELGSVGDNSLVSLTPITKGFALSYDGVQNFGNIQLSKLSAVDASGAGSGDIQIQGRRVTIADGSQIEASTLLEEQGGNLVVNATESIKIISTSADGYFSSGLLASAYSTGDGGDLTINTQNLVVRDGAQVSTATFGTGKGASLTVNAQDVQLIGTTADGLFPSGLFVSTQSTRNGGDLTINTQNLLAIDGAQVAVYTSGAGKAGSLTVNAKDVQMIGTVNSQFPSGLFNYAYSTGDAGDLTINTQNLLVRDGANVATQTYSAGKTGSITVNAEDIQLIGRSPNGDFASDLSVNAGLGSTGDAGNLTINTQRLLVRDGAYVDASIYGTGKGGSLTITANDIQLIGTSTDGRFRSGLFTQAYSGITGDAGNLTINTQRLLVLDGAQIDAETYGTGKGGFLNVTAKDVQLIGTSSNGYFPSGLLTSTHSTGDAGNLKIDTQQLLVRDGALINTSTSGTGKGGSLTVTANDVQLIGESIDGYLKSRLFTTAAVGTTGNAGDLTINTQYLLVRDGAFVDASTQGTGKGGSLTVNAQDVQLIGVSSDGRSGSGLNTSAQLGSTGDAGDLTINTQQLLVRDGAQVGATTSGVGKGGSLTVNAKDVQLIGTTADSRFPSGLFTTAYTGATGDAKFLTINTQQLLVRDGAKISAGTQSAGKGGSLTVNAQDVQLIGTSADGSSSSGLFASTESTGDAGDLKISSDKLLVQDGAIITVRSSGKGIAGNLNIDADFIRLNNKASVDANTQAVNTDPTQEQATITLRSQNLLLLRNSKITTNASGENVIGGNININTDFLVASDNSDISANSADFRGGQVIINAKGVFGTQFRDVLTPNSDITATGANQQLNGTVQLNTPQQDPTNGLEELPLQVVDASQLINQNFCAKRGNSSFTIVGRGGLPSSPNTVLNNNTVWEDWRVTAVPTQAAEYSSKRDIEKNSASTTQIVEAQGWVVNAKGEVILTAATPTPRPHSLRNLLQGATSELKCLLYKQH</sequence>
<name>A0ABR8HLP1_NOSPU</name>
<proteinExistence type="predicted"/>
<dbReference type="InterPro" id="IPR008638">
    <property type="entry name" value="FhaB/CdiA-like_TPS"/>
</dbReference>
<evidence type="ECO:0000313" key="2">
    <source>
        <dbReference type="EMBL" id="MBD2616276.1"/>
    </source>
</evidence>
<dbReference type="NCBIfam" id="TIGR01901">
    <property type="entry name" value="adhes_NPXG"/>
    <property type="match status" value="1"/>
</dbReference>
<feature type="domain" description="Filamentous haemagglutinin FhaB/tRNA nuclease CdiA-like TPS" evidence="1">
    <location>
        <begin position="46"/>
        <end position="159"/>
    </location>
</feature>
<dbReference type="InterPro" id="IPR011050">
    <property type="entry name" value="Pectin_lyase_fold/virulence"/>
</dbReference>
<reference evidence="2 3" key="1">
    <citation type="journal article" date="2020" name="ISME J.">
        <title>Comparative genomics reveals insights into cyanobacterial evolution and habitat adaptation.</title>
        <authorList>
            <person name="Chen M.Y."/>
            <person name="Teng W.K."/>
            <person name="Zhao L."/>
            <person name="Hu C.X."/>
            <person name="Zhou Y.K."/>
            <person name="Han B.P."/>
            <person name="Song L.R."/>
            <person name="Shu W.S."/>
        </authorList>
    </citation>
    <scope>NUCLEOTIDE SEQUENCE [LARGE SCALE GENOMIC DNA]</scope>
    <source>
        <strain evidence="2 3">FACHB-252</strain>
    </source>
</reference>
<comment type="caution">
    <text evidence="2">The sequence shown here is derived from an EMBL/GenBank/DDBJ whole genome shotgun (WGS) entry which is preliminary data.</text>
</comment>
<evidence type="ECO:0000313" key="3">
    <source>
        <dbReference type="Proteomes" id="UP000606396"/>
    </source>
</evidence>
<dbReference type="InterPro" id="IPR012334">
    <property type="entry name" value="Pectin_lyas_fold"/>
</dbReference>
<evidence type="ECO:0000259" key="1">
    <source>
        <dbReference type="SMART" id="SM00912"/>
    </source>
</evidence>
<organism evidence="2 3">
    <name type="scientific">Nostoc punctiforme FACHB-252</name>
    <dbReference type="NCBI Taxonomy" id="1357509"/>
    <lineage>
        <taxon>Bacteria</taxon>
        <taxon>Bacillati</taxon>
        <taxon>Cyanobacteriota</taxon>
        <taxon>Cyanophyceae</taxon>
        <taxon>Nostocales</taxon>
        <taxon>Nostocaceae</taxon>
        <taxon>Nostoc</taxon>
    </lineage>
</organism>
<gene>
    <name evidence="2" type="ORF">H6G94_34415</name>
</gene>
<dbReference type="Proteomes" id="UP000606396">
    <property type="component" value="Unassembled WGS sequence"/>
</dbReference>
<protein>
    <submittedName>
        <fullName evidence="2">Filamentous hemagglutinin N-terminal domain-containing protein</fullName>
    </submittedName>
</protein>
<dbReference type="Pfam" id="PF05860">
    <property type="entry name" value="TPS"/>
    <property type="match status" value="1"/>
</dbReference>
<accession>A0ABR8HLP1</accession>
<dbReference type="SUPFAM" id="SSF51126">
    <property type="entry name" value="Pectin lyase-like"/>
    <property type="match status" value="5"/>
</dbReference>
<dbReference type="SMART" id="SM00912">
    <property type="entry name" value="Haemagg_act"/>
    <property type="match status" value="1"/>
</dbReference>
<dbReference type="Gene3D" id="2.160.20.10">
    <property type="entry name" value="Single-stranded right-handed beta-helix, Pectin lyase-like"/>
    <property type="match status" value="4"/>
</dbReference>